<evidence type="ECO:0000256" key="1">
    <source>
        <dbReference type="SAM" id="MobiDB-lite"/>
    </source>
</evidence>
<sequence length="128" mass="14480">MKNTVLTLCGGLLLAGFVVLPAAHAASAEARLVADNSFTQSVKEGYEDLKDSVKETFGGYTGNDREDARNYMERRQADLKKYHDTVREARKDFMEARQSDREAYLKHHKELPQPEDIKADMDLSKIDS</sequence>
<feature type="region of interest" description="Disordered" evidence="1">
    <location>
        <begin position="104"/>
        <end position="128"/>
    </location>
</feature>
<proteinExistence type="predicted"/>
<gene>
    <name evidence="3" type="ORF">H9874_07105</name>
</gene>
<comment type="caution">
    <text evidence="3">The sequence shown here is derived from an EMBL/GenBank/DDBJ whole genome shotgun (WGS) entry which is preliminary data.</text>
</comment>
<protein>
    <submittedName>
        <fullName evidence="3">Uncharacterized protein</fullName>
    </submittedName>
</protein>
<dbReference type="EMBL" id="DXGI01000269">
    <property type="protein sequence ID" value="HIW78896.1"/>
    <property type="molecule type" value="Genomic_DNA"/>
</dbReference>
<reference evidence="3" key="2">
    <citation type="submission" date="2021-04" db="EMBL/GenBank/DDBJ databases">
        <authorList>
            <person name="Gilroy R."/>
        </authorList>
    </citation>
    <scope>NUCLEOTIDE SEQUENCE</scope>
    <source>
        <strain evidence="3">ChiSxjej5B17-1746</strain>
    </source>
</reference>
<reference evidence="3" key="1">
    <citation type="journal article" date="2021" name="PeerJ">
        <title>Extensive microbial diversity within the chicken gut microbiome revealed by metagenomics and culture.</title>
        <authorList>
            <person name="Gilroy R."/>
            <person name="Ravi A."/>
            <person name="Getino M."/>
            <person name="Pursley I."/>
            <person name="Horton D.L."/>
            <person name="Alikhan N.F."/>
            <person name="Baker D."/>
            <person name="Gharbi K."/>
            <person name="Hall N."/>
            <person name="Watson M."/>
            <person name="Adriaenssens E.M."/>
            <person name="Foster-Nyarko E."/>
            <person name="Jarju S."/>
            <person name="Secka A."/>
            <person name="Antonio M."/>
            <person name="Oren A."/>
            <person name="Chaudhuri R.R."/>
            <person name="La Ragione R."/>
            <person name="Hildebrand F."/>
            <person name="Pallen M.J."/>
        </authorList>
    </citation>
    <scope>NUCLEOTIDE SEQUENCE</scope>
    <source>
        <strain evidence="3">ChiSxjej5B17-1746</strain>
    </source>
</reference>
<evidence type="ECO:0000256" key="2">
    <source>
        <dbReference type="SAM" id="SignalP"/>
    </source>
</evidence>
<dbReference type="Proteomes" id="UP000824264">
    <property type="component" value="Unassembled WGS sequence"/>
</dbReference>
<feature type="signal peptide" evidence="2">
    <location>
        <begin position="1"/>
        <end position="25"/>
    </location>
</feature>
<evidence type="ECO:0000313" key="3">
    <source>
        <dbReference type="EMBL" id="HIW78896.1"/>
    </source>
</evidence>
<dbReference type="AlphaFoldDB" id="A0A9D1R2H3"/>
<evidence type="ECO:0000313" key="4">
    <source>
        <dbReference type="Proteomes" id="UP000824264"/>
    </source>
</evidence>
<name>A0A9D1R2H3_9BACT</name>
<accession>A0A9D1R2H3</accession>
<keyword evidence="2" id="KW-0732">Signal</keyword>
<feature type="chain" id="PRO_5038898352" evidence="2">
    <location>
        <begin position="26"/>
        <end position="128"/>
    </location>
</feature>
<organism evidence="3 4">
    <name type="scientific">Candidatus Bilophila faecipullorum</name>
    <dbReference type="NCBI Taxonomy" id="2838482"/>
    <lineage>
        <taxon>Bacteria</taxon>
        <taxon>Pseudomonadati</taxon>
        <taxon>Thermodesulfobacteriota</taxon>
        <taxon>Desulfovibrionia</taxon>
        <taxon>Desulfovibrionales</taxon>
        <taxon>Desulfovibrionaceae</taxon>
        <taxon>Bilophila</taxon>
    </lineage>
</organism>